<dbReference type="AlphaFoldDB" id="A0A401RAD3"/>
<comment type="caution">
    <text evidence="5">The sequence shown here is derived from an EMBL/GenBank/DDBJ whole genome shotgun (WGS) entry which is preliminary data.</text>
</comment>
<dbReference type="Proteomes" id="UP000288351">
    <property type="component" value="Unassembled WGS sequence"/>
</dbReference>
<dbReference type="EMBL" id="BHXC01000007">
    <property type="protein sequence ID" value="GCB94609.1"/>
    <property type="molecule type" value="Genomic_DNA"/>
</dbReference>
<sequence>MHASRTARRTRRGLAALVAAGAALTAWSTASPASASTGSDTVGDARVLCTSDRPGLAPTLSHDLADALQDRRGTSAVALYDRPSGTSCEFQAGTSFDSASVVKVTVLGTLLRQAEEAHRTLTPHEVALTTAMITKSDNASTDALWHQVGRPAVQHFLDLAGMRHTVPGPGGSWGLTQITAADQLTLLRLLTTDNAVLDTASRAYALDLMRKVVPEQRWGVPAGAPASATAHLKNGWLSRAHQGWRVHSVGVFRGNGNDYGMALLSTGSDTMGYGVATVEAAAKVIHRDLAGAADHQGATVDAAPTEASGA</sequence>
<dbReference type="PROSITE" id="PS51318">
    <property type="entry name" value="TAT"/>
    <property type="match status" value="1"/>
</dbReference>
<evidence type="ECO:0000313" key="6">
    <source>
        <dbReference type="Proteomes" id="UP000288351"/>
    </source>
</evidence>
<dbReference type="GO" id="GO:0008800">
    <property type="term" value="F:beta-lactamase activity"/>
    <property type="evidence" value="ECO:0007669"/>
    <property type="project" value="InterPro"/>
</dbReference>
<dbReference type="PANTHER" id="PTHR35333:SF3">
    <property type="entry name" value="BETA-LACTAMASE-TYPE TRANSPEPTIDASE FOLD CONTAINING PROTEIN"/>
    <property type="match status" value="1"/>
</dbReference>
<dbReference type="RefSeq" id="WP_016572105.1">
    <property type="nucleotide sequence ID" value="NZ_BHXC01000007.1"/>
</dbReference>
<dbReference type="InterPro" id="IPR000871">
    <property type="entry name" value="Beta-lactam_class-A"/>
</dbReference>
<feature type="chain" id="PRO_5019336921" description="Beta-lactamase" evidence="3">
    <location>
        <begin position="36"/>
        <end position="310"/>
    </location>
</feature>
<dbReference type="Gene3D" id="3.40.710.10">
    <property type="entry name" value="DD-peptidase/beta-lactamase superfamily"/>
    <property type="match status" value="1"/>
</dbReference>
<dbReference type="InterPro" id="IPR006311">
    <property type="entry name" value="TAT_signal"/>
</dbReference>
<dbReference type="InterPro" id="IPR012338">
    <property type="entry name" value="Beta-lactam/transpept-like"/>
</dbReference>
<dbReference type="GO" id="GO:0046677">
    <property type="term" value="P:response to antibiotic"/>
    <property type="evidence" value="ECO:0007669"/>
    <property type="project" value="InterPro"/>
</dbReference>
<dbReference type="SUPFAM" id="SSF56601">
    <property type="entry name" value="beta-lactamase/transpeptidase-like"/>
    <property type="match status" value="1"/>
</dbReference>
<accession>A0A401RAD3</accession>
<proteinExistence type="predicted"/>
<feature type="signal peptide" evidence="3">
    <location>
        <begin position="1"/>
        <end position="35"/>
    </location>
</feature>
<evidence type="ECO:0000256" key="1">
    <source>
        <dbReference type="ARBA" id="ARBA00018879"/>
    </source>
</evidence>
<dbReference type="PANTHER" id="PTHR35333">
    <property type="entry name" value="BETA-LACTAMASE"/>
    <property type="match status" value="1"/>
</dbReference>
<dbReference type="InterPro" id="IPR045155">
    <property type="entry name" value="Beta-lactam_cat"/>
</dbReference>
<organism evidence="5 6">
    <name type="scientific">Streptomyces noursei</name>
    <name type="common">Streptomyces albulus</name>
    <dbReference type="NCBI Taxonomy" id="1971"/>
    <lineage>
        <taxon>Bacteria</taxon>
        <taxon>Bacillati</taxon>
        <taxon>Actinomycetota</taxon>
        <taxon>Actinomycetes</taxon>
        <taxon>Kitasatosporales</taxon>
        <taxon>Streptomycetaceae</taxon>
        <taxon>Streptomyces</taxon>
    </lineage>
</organism>
<reference evidence="5 6" key="1">
    <citation type="journal article" date="2019" name="Microbiol. Resour. Announc.">
        <title>Draft Genome Sequence of the Most Traditional epsilon-Poly-l-Lysine Producer, Streptomyces albulus NBRC14147.</title>
        <authorList>
            <person name="Yamanaka K."/>
            <person name="Hamano Y."/>
        </authorList>
    </citation>
    <scope>NUCLEOTIDE SEQUENCE [LARGE SCALE GENOMIC DNA]</scope>
    <source>
        <strain evidence="5 6">NBRC 14147</strain>
    </source>
</reference>
<gene>
    <name evidence="5" type="ORF">SALB_07409</name>
</gene>
<evidence type="ECO:0000256" key="3">
    <source>
        <dbReference type="SAM" id="SignalP"/>
    </source>
</evidence>
<keyword evidence="3" id="KW-0732">Signal</keyword>
<dbReference type="GO" id="GO:0030655">
    <property type="term" value="P:beta-lactam antibiotic catabolic process"/>
    <property type="evidence" value="ECO:0007669"/>
    <property type="project" value="InterPro"/>
</dbReference>
<name>A0A401RAD3_STRNR</name>
<dbReference type="Pfam" id="PF13354">
    <property type="entry name" value="Beta-lactamase2"/>
    <property type="match status" value="1"/>
</dbReference>
<evidence type="ECO:0000256" key="2">
    <source>
        <dbReference type="ARBA" id="ARBA00030171"/>
    </source>
</evidence>
<evidence type="ECO:0000313" key="5">
    <source>
        <dbReference type="EMBL" id="GCB94609.1"/>
    </source>
</evidence>
<protein>
    <recommendedName>
        <fullName evidence="1">Beta-lactamase</fullName>
    </recommendedName>
    <alternativeName>
        <fullName evidence="2">Penicillinase</fullName>
    </alternativeName>
</protein>
<evidence type="ECO:0000259" key="4">
    <source>
        <dbReference type="Pfam" id="PF13354"/>
    </source>
</evidence>
<feature type="domain" description="Beta-lactamase class A catalytic" evidence="4">
    <location>
        <begin position="128"/>
        <end position="263"/>
    </location>
</feature>